<dbReference type="EMBL" id="CP144541">
    <property type="protein sequence ID" value="WVW79790.1"/>
    <property type="molecule type" value="Genomic_DNA"/>
</dbReference>
<reference evidence="1" key="3">
    <citation type="submission" date="2014-01" db="EMBL/GenBank/DDBJ databases">
        <title>Evolution of pathogenesis and genome organization in the Tremellales.</title>
        <authorList>
            <person name="Cuomo C."/>
            <person name="Litvintseva A."/>
            <person name="Heitman J."/>
            <person name="Chen Y."/>
            <person name="Sun S."/>
            <person name="Springer D."/>
            <person name="Dromer F."/>
            <person name="Young S."/>
            <person name="Zeng Q."/>
            <person name="Chapman S."/>
            <person name="Gujja S."/>
            <person name="Saif S."/>
            <person name="Birren B."/>
        </authorList>
    </citation>
    <scope>NUCLEOTIDE SEQUENCE</scope>
    <source>
        <strain evidence="1">CBS 10118</strain>
    </source>
</reference>
<reference evidence="2" key="2">
    <citation type="submission" date="2013-07" db="EMBL/GenBank/DDBJ databases">
        <authorList>
            <consortium name="The Broad Institute Genome Sequencing Platform"/>
            <person name="Cuomo C."/>
            <person name="Litvintseva A."/>
            <person name="Chen Y."/>
            <person name="Heitman J."/>
            <person name="Sun S."/>
            <person name="Springer D."/>
            <person name="Dromer F."/>
            <person name="Young S.K."/>
            <person name="Zeng Q."/>
            <person name="Gargeya S."/>
            <person name="Fitzgerald M."/>
            <person name="Abouelleil A."/>
            <person name="Alvarado L."/>
            <person name="Berlin A.M."/>
            <person name="Chapman S.B."/>
            <person name="Dewar J."/>
            <person name="Goldberg J."/>
            <person name="Griggs A."/>
            <person name="Gujja S."/>
            <person name="Hansen M."/>
            <person name="Howarth C."/>
            <person name="Imamovic A."/>
            <person name="Larimer J."/>
            <person name="McCowan C."/>
            <person name="Murphy C."/>
            <person name="Pearson M."/>
            <person name="Priest M."/>
            <person name="Roberts A."/>
            <person name="Saif S."/>
            <person name="Shea T."/>
            <person name="Sykes S."/>
            <person name="Wortman J."/>
            <person name="Nusbaum C."/>
            <person name="Birren B."/>
        </authorList>
    </citation>
    <scope>NUCLEOTIDE SEQUENCE</scope>
    <source>
        <strain evidence="2">CBS 10118</strain>
    </source>
</reference>
<dbReference type="VEuPathDB" id="FungiDB:I302_00439"/>
<sequence length="288" mass="31644">MLTITEDLSLWSTSARDAEKYEDKYDLIRVGYTPSESWTADGVEIPDDLNFGTGKASVIATSSLDPSYQGTMRDVRRRVDTRITWKSDNPPSRESFIQASKLESILGENLKDCMLRSSARLRIPRGADLANHEKINGQLQTQWADYVRGETAQLQEVYMMGDYSPGTTPTNGCTYVDNDTFAKSHPQLTDALPAAGHIDTLEVSTIEVADEGLHPERQDGLASTEDDKGCQTVSVPIDSDLVNSDKDEHSWVEAILRARKQNGSIPDASGCMSSCMAGTGILCWNLGK</sequence>
<evidence type="ECO:0000313" key="1">
    <source>
        <dbReference type="EMBL" id="OCF28948.1"/>
    </source>
</evidence>
<dbReference type="RefSeq" id="XP_019050018.1">
    <property type="nucleotide sequence ID" value="XM_019187140.1"/>
</dbReference>
<protein>
    <submittedName>
        <fullName evidence="1">Uncharacterized protein</fullName>
    </submittedName>
</protein>
<name>A0A1B9GD50_9TREE</name>
<dbReference type="KEGG" id="kbi:30204838"/>
<reference evidence="2" key="4">
    <citation type="submission" date="2024-02" db="EMBL/GenBank/DDBJ databases">
        <title>Comparative genomics of Cryptococcus and Kwoniella reveals pathogenesis evolution and contrasting modes of karyotype evolution via chromosome fusion or intercentromeric recombination.</title>
        <authorList>
            <person name="Coelho M.A."/>
            <person name="David-Palma M."/>
            <person name="Shea T."/>
            <person name="Bowers K."/>
            <person name="McGinley-Smith S."/>
            <person name="Mohammad A.W."/>
            <person name="Gnirke A."/>
            <person name="Yurkov A.M."/>
            <person name="Nowrousian M."/>
            <person name="Sun S."/>
            <person name="Cuomo C.A."/>
            <person name="Heitman J."/>
        </authorList>
    </citation>
    <scope>NUCLEOTIDE SEQUENCE</scope>
    <source>
        <strain evidence="2">CBS 10118</strain>
    </source>
</reference>
<accession>A0A1B9GD50</accession>
<reference evidence="1" key="1">
    <citation type="submission" date="2013-07" db="EMBL/GenBank/DDBJ databases">
        <title>The Genome Sequence of Cryptococcus bestiolae CBS10118.</title>
        <authorList>
            <consortium name="The Broad Institute Genome Sequencing Platform"/>
            <person name="Cuomo C."/>
            <person name="Litvintseva A."/>
            <person name="Chen Y."/>
            <person name="Heitman J."/>
            <person name="Sun S."/>
            <person name="Springer D."/>
            <person name="Dromer F."/>
            <person name="Young S.K."/>
            <person name="Zeng Q."/>
            <person name="Gargeya S."/>
            <person name="Fitzgerald M."/>
            <person name="Abouelleil A."/>
            <person name="Alvarado L."/>
            <person name="Berlin A.M."/>
            <person name="Chapman S.B."/>
            <person name="Dewar J."/>
            <person name="Goldberg J."/>
            <person name="Griggs A."/>
            <person name="Gujja S."/>
            <person name="Hansen M."/>
            <person name="Howarth C."/>
            <person name="Imamovic A."/>
            <person name="Larimer J."/>
            <person name="McCowan C."/>
            <person name="Murphy C."/>
            <person name="Pearson M."/>
            <person name="Priest M."/>
            <person name="Roberts A."/>
            <person name="Saif S."/>
            <person name="Shea T."/>
            <person name="Sykes S."/>
            <person name="Wortman J."/>
            <person name="Nusbaum C."/>
            <person name="Birren B."/>
        </authorList>
    </citation>
    <scope>NUCLEOTIDE SEQUENCE [LARGE SCALE GENOMIC DNA]</scope>
    <source>
        <strain evidence="1">CBS 10118</strain>
    </source>
</reference>
<evidence type="ECO:0000313" key="2">
    <source>
        <dbReference type="EMBL" id="WVW79790.1"/>
    </source>
</evidence>
<dbReference type="AlphaFoldDB" id="A0A1B9GD50"/>
<dbReference type="GeneID" id="30204838"/>
<proteinExistence type="predicted"/>
<keyword evidence="3" id="KW-1185">Reference proteome</keyword>
<dbReference type="EMBL" id="KI894018">
    <property type="protein sequence ID" value="OCF28948.1"/>
    <property type="molecule type" value="Genomic_DNA"/>
</dbReference>
<organism evidence="1">
    <name type="scientific">Kwoniella bestiolae CBS 10118</name>
    <dbReference type="NCBI Taxonomy" id="1296100"/>
    <lineage>
        <taxon>Eukaryota</taxon>
        <taxon>Fungi</taxon>
        <taxon>Dikarya</taxon>
        <taxon>Basidiomycota</taxon>
        <taxon>Agaricomycotina</taxon>
        <taxon>Tremellomycetes</taxon>
        <taxon>Tremellales</taxon>
        <taxon>Cryptococcaceae</taxon>
        <taxon>Kwoniella</taxon>
    </lineage>
</organism>
<gene>
    <name evidence="1" type="ORF">I302_00439</name>
    <name evidence="2" type="ORF">I302_101760</name>
</gene>
<evidence type="ECO:0000313" key="3">
    <source>
        <dbReference type="Proteomes" id="UP000092730"/>
    </source>
</evidence>
<dbReference type="Proteomes" id="UP000092730">
    <property type="component" value="Chromosome 1"/>
</dbReference>